<name>A0A371PQW8_STRIH</name>
<dbReference type="SUPFAM" id="SSF51445">
    <property type="entry name" value="(Trans)glycosidases"/>
    <property type="match status" value="1"/>
</dbReference>
<keyword evidence="9" id="KW-1185">Reference proteome</keyword>
<dbReference type="PANTHER" id="PTHR43678:SF1">
    <property type="entry name" value="BETA-N-ACETYLHEXOSAMINIDASE"/>
    <property type="match status" value="1"/>
</dbReference>
<evidence type="ECO:0000256" key="4">
    <source>
        <dbReference type="PIRSR" id="PIRSR625705-1"/>
    </source>
</evidence>
<dbReference type="Gene3D" id="3.30.379.10">
    <property type="entry name" value="Chitobiase/beta-hexosaminidase domain 2-like"/>
    <property type="match status" value="1"/>
</dbReference>
<dbReference type="Proteomes" id="UP000262477">
    <property type="component" value="Unassembled WGS sequence"/>
</dbReference>
<sequence>MSNPMRPPRAPRPSVSPSPLTRPRARQGPAPRSALPAAVLAGALLLTGCSDTADTESPGSTSAKVNPAAPTPSWAPVTGTPQVIPAVRDFRRADGRGWRPSRGARVVVPAGEKSNVADEAQLMARDLGGLTVVYGDQTVRPGDIEVKLTGNSGAGQANNVPVQGADDEAYTLTARGTRLTLTAPTDAGIFYGTRTVKQAVRAAGGLPEGTIEDRPDRPQRGMSLDNARKPYTQDWIEARLREIADLKLNQFQLHFSDDQGFRIQSDTHPEVVSADHLTKAQVRQIIKLARSLHISVVPELDSPGHLGAVLEHHPDLLLHRASGSVVPGAIDISNPEAAPLIDSLLKEMSELFTNPKGAPAYWHLGGDEYQALLSSTPATTYPQLTRAARQKYGPNGTLEDLATGWLNDRQKTVEGQGKNRIEAWNDGFFSSPAVSADKNRMVDYWTGKESGKRDPALFLREGRNVMNFNDEFLYYVLGEPNQFFYPTGQRIYENWTPRVIRGTQPVAVPSSMTGPDRIPGARFAIWSDRSQAQTQQQVAAGIRLPLAALAQKTWDPRTPALSWTDFKALANRV</sequence>
<dbReference type="PANTHER" id="PTHR43678">
    <property type="entry name" value="PUTATIVE (AFU_ORTHOLOGUE AFUA_2G00640)-RELATED"/>
    <property type="match status" value="1"/>
</dbReference>
<comment type="similarity">
    <text evidence="1">Belongs to the glycosyl hydrolase 20 family.</text>
</comment>
<evidence type="ECO:0000256" key="2">
    <source>
        <dbReference type="ARBA" id="ARBA00022801"/>
    </source>
</evidence>
<dbReference type="RefSeq" id="WP_128512160.1">
    <property type="nucleotide sequence ID" value="NZ_QUAC01000470.1"/>
</dbReference>
<gene>
    <name evidence="8" type="ORF">DY245_40875</name>
</gene>
<feature type="region of interest" description="Disordered" evidence="5">
    <location>
        <begin position="1"/>
        <end position="35"/>
    </location>
</feature>
<dbReference type="InterPro" id="IPR052764">
    <property type="entry name" value="GH20_Enzymes"/>
</dbReference>
<dbReference type="GO" id="GO:0005975">
    <property type="term" value="P:carbohydrate metabolic process"/>
    <property type="evidence" value="ECO:0007669"/>
    <property type="project" value="InterPro"/>
</dbReference>
<reference evidence="8 9" key="1">
    <citation type="submission" date="2018-08" db="EMBL/GenBank/DDBJ databases">
        <title>Streptomyces NEAU-D10 sp. nov., a novel Actinomycete isolated from soil.</title>
        <authorList>
            <person name="Jin L."/>
        </authorList>
    </citation>
    <scope>NUCLEOTIDE SEQUENCE [LARGE SCALE GENOMIC DNA]</scope>
    <source>
        <strain evidence="8 9">NEAU-D10</strain>
    </source>
</reference>
<keyword evidence="2" id="KW-0378">Hydrolase</keyword>
<dbReference type="PRINTS" id="PR00738">
    <property type="entry name" value="GLHYDRLASE20"/>
</dbReference>
<organism evidence="8 9">
    <name type="scientific">Streptomyces inhibens</name>
    <dbReference type="NCBI Taxonomy" id="2293571"/>
    <lineage>
        <taxon>Bacteria</taxon>
        <taxon>Bacillati</taxon>
        <taxon>Actinomycetota</taxon>
        <taxon>Actinomycetes</taxon>
        <taxon>Kitasatosporales</taxon>
        <taxon>Streptomycetaceae</taxon>
        <taxon>Streptomyces</taxon>
    </lineage>
</organism>
<dbReference type="InterPro" id="IPR015882">
    <property type="entry name" value="HEX_bac_N"/>
</dbReference>
<dbReference type="SUPFAM" id="SSF55545">
    <property type="entry name" value="beta-N-acetylhexosaminidase-like domain"/>
    <property type="match status" value="1"/>
</dbReference>
<feature type="compositionally biased region" description="Pro residues" evidence="5">
    <location>
        <begin position="1"/>
        <end position="16"/>
    </location>
</feature>
<dbReference type="InterPro" id="IPR025705">
    <property type="entry name" value="Beta_hexosaminidase_sua/sub"/>
</dbReference>
<evidence type="ECO:0000259" key="6">
    <source>
        <dbReference type="Pfam" id="PF00728"/>
    </source>
</evidence>
<proteinExistence type="inferred from homology"/>
<dbReference type="InterPro" id="IPR015883">
    <property type="entry name" value="Glyco_hydro_20_cat"/>
</dbReference>
<dbReference type="CDD" id="cd06564">
    <property type="entry name" value="GH20_DspB_LnbB-like"/>
    <property type="match status" value="1"/>
</dbReference>
<evidence type="ECO:0000256" key="1">
    <source>
        <dbReference type="ARBA" id="ARBA00006285"/>
    </source>
</evidence>
<dbReference type="EMBL" id="QUAC01000470">
    <property type="protein sequence ID" value="REK84882.1"/>
    <property type="molecule type" value="Genomic_DNA"/>
</dbReference>
<feature type="compositionally biased region" description="Polar residues" evidence="5">
    <location>
        <begin position="51"/>
        <end position="64"/>
    </location>
</feature>
<evidence type="ECO:0000256" key="5">
    <source>
        <dbReference type="SAM" id="MobiDB-lite"/>
    </source>
</evidence>
<dbReference type="InterPro" id="IPR017853">
    <property type="entry name" value="GH"/>
</dbReference>
<dbReference type="Gene3D" id="3.20.20.80">
    <property type="entry name" value="Glycosidases"/>
    <property type="match status" value="1"/>
</dbReference>
<feature type="domain" description="Glycoside hydrolase family 20 catalytic" evidence="6">
    <location>
        <begin position="220"/>
        <end position="556"/>
    </location>
</feature>
<comment type="caution">
    <text evidence="8">The sequence shown here is derived from an EMBL/GenBank/DDBJ whole genome shotgun (WGS) entry which is preliminary data.</text>
</comment>
<dbReference type="InterPro" id="IPR029018">
    <property type="entry name" value="Hex-like_dom2"/>
</dbReference>
<dbReference type="Pfam" id="PF02838">
    <property type="entry name" value="Glyco_hydro_20b"/>
    <property type="match status" value="1"/>
</dbReference>
<protein>
    <submittedName>
        <fullName evidence="8">Beta-N-acetylglucosaminidase</fullName>
    </submittedName>
</protein>
<feature type="region of interest" description="Disordered" evidence="5">
    <location>
        <begin position="206"/>
        <end position="226"/>
    </location>
</feature>
<keyword evidence="3" id="KW-0326">Glycosidase</keyword>
<dbReference type="AlphaFoldDB" id="A0A371PQW8"/>
<feature type="domain" description="Beta-hexosaminidase bacterial type N-terminal" evidence="7">
    <location>
        <begin position="80"/>
        <end position="213"/>
    </location>
</feature>
<dbReference type="Pfam" id="PF00728">
    <property type="entry name" value="Glyco_hydro_20"/>
    <property type="match status" value="1"/>
</dbReference>
<dbReference type="GO" id="GO:0004563">
    <property type="term" value="F:beta-N-acetylhexosaminidase activity"/>
    <property type="evidence" value="ECO:0007669"/>
    <property type="project" value="InterPro"/>
</dbReference>
<evidence type="ECO:0000313" key="9">
    <source>
        <dbReference type="Proteomes" id="UP000262477"/>
    </source>
</evidence>
<feature type="active site" description="Proton donor" evidence="4">
    <location>
        <position position="368"/>
    </location>
</feature>
<accession>A0A371PQW8</accession>
<evidence type="ECO:0000259" key="7">
    <source>
        <dbReference type="Pfam" id="PF02838"/>
    </source>
</evidence>
<dbReference type="OrthoDB" id="9763537at2"/>
<evidence type="ECO:0000256" key="3">
    <source>
        <dbReference type="ARBA" id="ARBA00023295"/>
    </source>
</evidence>
<evidence type="ECO:0000313" key="8">
    <source>
        <dbReference type="EMBL" id="REK84882.1"/>
    </source>
</evidence>
<feature type="region of interest" description="Disordered" evidence="5">
    <location>
        <begin position="51"/>
        <end position="81"/>
    </location>
</feature>